<dbReference type="InterPro" id="IPR049883">
    <property type="entry name" value="NOTCH1_EGF-like"/>
</dbReference>
<dbReference type="PROSITE" id="PS00010">
    <property type="entry name" value="ASX_HYDROXYL"/>
    <property type="match status" value="1"/>
</dbReference>
<keyword evidence="3 8" id="KW-0245">EGF-like domain</keyword>
<dbReference type="SMART" id="SM00181">
    <property type="entry name" value="EGF"/>
    <property type="match status" value="2"/>
</dbReference>
<accession>A0A1S3KBH0</accession>
<dbReference type="KEGG" id="lak:106180366"/>
<comment type="subcellular location">
    <subcellularLocation>
        <location evidence="1">Secreted</location>
    </subcellularLocation>
</comment>
<dbReference type="FunFam" id="2.10.25.10:FF:000038">
    <property type="entry name" value="Fibrillin 2"/>
    <property type="match status" value="1"/>
</dbReference>
<dbReference type="GO" id="GO:0005509">
    <property type="term" value="F:calcium ion binding"/>
    <property type="evidence" value="ECO:0007669"/>
    <property type="project" value="InterPro"/>
</dbReference>
<reference evidence="12" key="1">
    <citation type="submission" date="2025-08" db="UniProtKB">
        <authorList>
            <consortium name="RefSeq"/>
        </authorList>
    </citation>
    <scope>IDENTIFICATION</scope>
    <source>
        <tissue evidence="12">Gonads</tissue>
    </source>
</reference>
<feature type="domain" description="EGF-like" evidence="10">
    <location>
        <begin position="96"/>
        <end position="132"/>
    </location>
</feature>
<evidence type="ECO:0000256" key="1">
    <source>
        <dbReference type="ARBA" id="ARBA00004613"/>
    </source>
</evidence>
<evidence type="ECO:0000313" key="12">
    <source>
        <dbReference type="RefSeq" id="XP_013419789.1"/>
    </source>
</evidence>
<evidence type="ECO:0000256" key="4">
    <source>
        <dbReference type="ARBA" id="ARBA00022729"/>
    </source>
</evidence>
<dbReference type="InParanoid" id="A0A1S3KBH0"/>
<sequence length="145" mass="15727">MGKMLPCFYKILLVCWLYCLQDCTCRARETRGYGEIPYNELSDEPQGSGDIDLKEAGDSGCGNHGCSQVCEVIGGIPTCQCMSGYILEENGKTCADLDECALEICGEQARCVNSVGSFSCTCRQGYLMEHDGVCYGMYAPSSDST</sequence>
<dbReference type="Pfam" id="PF07645">
    <property type="entry name" value="EGF_CA"/>
    <property type="match status" value="1"/>
</dbReference>
<evidence type="ECO:0000259" key="10">
    <source>
        <dbReference type="PROSITE" id="PS50026"/>
    </source>
</evidence>
<organism evidence="11 12">
    <name type="scientific">Lingula anatina</name>
    <name type="common">Brachiopod</name>
    <name type="synonym">Lingula unguis</name>
    <dbReference type="NCBI Taxonomy" id="7574"/>
    <lineage>
        <taxon>Eukaryota</taxon>
        <taxon>Metazoa</taxon>
        <taxon>Spiralia</taxon>
        <taxon>Lophotrochozoa</taxon>
        <taxon>Brachiopoda</taxon>
        <taxon>Linguliformea</taxon>
        <taxon>Lingulata</taxon>
        <taxon>Lingulida</taxon>
        <taxon>Linguloidea</taxon>
        <taxon>Lingulidae</taxon>
        <taxon>Lingula</taxon>
    </lineage>
</organism>
<dbReference type="SUPFAM" id="SSF57196">
    <property type="entry name" value="EGF/Laminin"/>
    <property type="match status" value="2"/>
</dbReference>
<dbReference type="Gene3D" id="2.10.25.10">
    <property type="entry name" value="Laminin"/>
    <property type="match status" value="2"/>
</dbReference>
<dbReference type="GeneID" id="106180366"/>
<evidence type="ECO:0000256" key="7">
    <source>
        <dbReference type="ARBA" id="ARBA00023180"/>
    </source>
</evidence>
<dbReference type="RefSeq" id="XP_013419789.1">
    <property type="nucleotide sequence ID" value="XM_013564335.1"/>
</dbReference>
<gene>
    <name evidence="12" type="primary">LOC106180366</name>
</gene>
<dbReference type="PROSITE" id="PS50026">
    <property type="entry name" value="EGF_3"/>
    <property type="match status" value="1"/>
</dbReference>
<dbReference type="InterPro" id="IPR000152">
    <property type="entry name" value="EGF-type_Asp/Asn_hydroxyl_site"/>
</dbReference>
<dbReference type="InterPro" id="IPR051145">
    <property type="entry name" value="GAS-SHBG-PROS"/>
</dbReference>
<dbReference type="GO" id="GO:0005576">
    <property type="term" value="C:extracellular region"/>
    <property type="evidence" value="ECO:0007669"/>
    <property type="project" value="UniProtKB-SubCell"/>
</dbReference>
<evidence type="ECO:0000256" key="5">
    <source>
        <dbReference type="ARBA" id="ARBA00022737"/>
    </source>
</evidence>
<dbReference type="InterPro" id="IPR018097">
    <property type="entry name" value="EGF_Ca-bd_CS"/>
</dbReference>
<keyword evidence="4 9" id="KW-0732">Signal</keyword>
<dbReference type="STRING" id="7574.A0A1S3KBH0"/>
<dbReference type="OrthoDB" id="6229058at2759"/>
<dbReference type="PROSITE" id="PS01187">
    <property type="entry name" value="EGF_CA"/>
    <property type="match status" value="1"/>
</dbReference>
<keyword evidence="7" id="KW-0325">Glycoprotein</keyword>
<keyword evidence="5" id="KW-0677">Repeat</keyword>
<evidence type="ECO:0000256" key="9">
    <source>
        <dbReference type="SAM" id="SignalP"/>
    </source>
</evidence>
<feature type="signal peptide" evidence="9">
    <location>
        <begin position="1"/>
        <end position="27"/>
    </location>
</feature>
<feature type="chain" id="PRO_5010197165" evidence="9">
    <location>
        <begin position="28"/>
        <end position="145"/>
    </location>
</feature>
<dbReference type="Proteomes" id="UP000085678">
    <property type="component" value="Unplaced"/>
</dbReference>
<dbReference type="SMART" id="SM00179">
    <property type="entry name" value="EGF_CA"/>
    <property type="match status" value="1"/>
</dbReference>
<comment type="caution">
    <text evidence="8">Lacks conserved residue(s) required for the propagation of feature annotation.</text>
</comment>
<dbReference type="PANTHER" id="PTHR24040">
    <property type="entry name" value="LAMININ G-LIKE DOMAIN-CONTAINING PROTEIN"/>
    <property type="match status" value="1"/>
</dbReference>
<protein>
    <submittedName>
        <fullName evidence="12">EGF-like and EMI domain-containing protein 1</fullName>
    </submittedName>
</protein>
<evidence type="ECO:0000313" key="11">
    <source>
        <dbReference type="Proteomes" id="UP000085678"/>
    </source>
</evidence>
<evidence type="ECO:0000256" key="2">
    <source>
        <dbReference type="ARBA" id="ARBA00022525"/>
    </source>
</evidence>
<evidence type="ECO:0000256" key="3">
    <source>
        <dbReference type="ARBA" id="ARBA00022536"/>
    </source>
</evidence>
<keyword evidence="11" id="KW-1185">Reference proteome</keyword>
<dbReference type="PANTHER" id="PTHR24040:SF13">
    <property type="entry name" value="FIBROPELLIN-1"/>
    <property type="match status" value="1"/>
</dbReference>
<keyword evidence="2" id="KW-0964">Secreted</keyword>
<evidence type="ECO:0000256" key="8">
    <source>
        <dbReference type="PROSITE-ProRule" id="PRU00076"/>
    </source>
</evidence>
<dbReference type="InterPro" id="IPR001881">
    <property type="entry name" value="EGF-like_Ca-bd_dom"/>
</dbReference>
<proteinExistence type="predicted"/>
<name>A0A1S3KBH0_LINAN</name>
<evidence type="ECO:0000256" key="6">
    <source>
        <dbReference type="ARBA" id="ARBA00023157"/>
    </source>
</evidence>
<dbReference type="InterPro" id="IPR000742">
    <property type="entry name" value="EGF"/>
</dbReference>
<keyword evidence="6" id="KW-1015">Disulfide bond</keyword>
<dbReference type="AlphaFoldDB" id="A0A1S3KBH0"/>